<keyword evidence="2" id="KW-1185">Reference proteome</keyword>
<comment type="caution">
    <text evidence="1">The sequence shown here is derived from an EMBL/GenBank/DDBJ whole genome shotgun (WGS) entry which is preliminary data.</text>
</comment>
<evidence type="ECO:0000313" key="1">
    <source>
        <dbReference type="EMBL" id="KAI3693485.1"/>
    </source>
</evidence>
<name>A0ACB8Z6Z7_ARCLA</name>
<reference evidence="1 2" key="2">
    <citation type="journal article" date="2022" name="Mol. Ecol. Resour.">
        <title>The genomes of chicory, endive, great burdock and yacon provide insights into Asteraceae paleo-polyploidization history and plant inulin production.</title>
        <authorList>
            <person name="Fan W."/>
            <person name="Wang S."/>
            <person name="Wang H."/>
            <person name="Wang A."/>
            <person name="Jiang F."/>
            <person name="Liu H."/>
            <person name="Zhao H."/>
            <person name="Xu D."/>
            <person name="Zhang Y."/>
        </authorList>
    </citation>
    <scope>NUCLEOTIDE SEQUENCE [LARGE SCALE GENOMIC DNA]</scope>
    <source>
        <strain evidence="2">cv. Niubang</strain>
    </source>
</reference>
<sequence length="356" mass="40312">MMKSIDKSHGGDADDSSLLNRLPDEIILQILGKLIDLKTLCFCHLVSRRFSSIVLQVDTIFFIAPLLNRPNSDKNTSCDIDGGGFPKKLFWFLINGFVFKPLHLLRRMVVASSRPLPPIISSFYGESFRSAVSFLSKFRGVRSLCIELPSSSHRGIDKRCLFKWKVKFGNRIESFLFLSPNSICGLHVNGNGDEEHDDTELSNDLFKQKVHIAFQCLKDVIVRHRMLLYFVKENPLMEKVSITDSGKRGRLSLSGERLAEVKEWIHSASESVKPQLNRIEVPVSVSQCYVPVLDMPVSGYVMKGITLVVMEMNDLQGGNDGFINREDGFEDKEEAAYSEAVIEILEKHKGRMKRLL</sequence>
<accession>A0ACB8Z6Z7</accession>
<organism evidence="1 2">
    <name type="scientific">Arctium lappa</name>
    <name type="common">Greater burdock</name>
    <name type="synonym">Lappa major</name>
    <dbReference type="NCBI Taxonomy" id="4217"/>
    <lineage>
        <taxon>Eukaryota</taxon>
        <taxon>Viridiplantae</taxon>
        <taxon>Streptophyta</taxon>
        <taxon>Embryophyta</taxon>
        <taxon>Tracheophyta</taxon>
        <taxon>Spermatophyta</taxon>
        <taxon>Magnoliopsida</taxon>
        <taxon>eudicotyledons</taxon>
        <taxon>Gunneridae</taxon>
        <taxon>Pentapetalae</taxon>
        <taxon>asterids</taxon>
        <taxon>campanulids</taxon>
        <taxon>Asterales</taxon>
        <taxon>Asteraceae</taxon>
        <taxon>Carduoideae</taxon>
        <taxon>Cardueae</taxon>
        <taxon>Arctiinae</taxon>
        <taxon>Arctium</taxon>
    </lineage>
</organism>
<dbReference type="EMBL" id="CM042057">
    <property type="protein sequence ID" value="KAI3693485.1"/>
    <property type="molecule type" value="Genomic_DNA"/>
</dbReference>
<dbReference type="Proteomes" id="UP001055879">
    <property type="component" value="Linkage Group LG11"/>
</dbReference>
<evidence type="ECO:0000313" key="2">
    <source>
        <dbReference type="Proteomes" id="UP001055879"/>
    </source>
</evidence>
<gene>
    <name evidence="1" type="ORF">L6452_33320</name>
</gene>
<reference evidence="2" key="1">
    <citation type="journal article" date="2022" name="Mol. Ecol. Resour.">
        <title>The genomes of chicory, endive, great burdock and yacon provide insights into Asteraceae palaeo-polyploidization history and plant inulin production.</title>
        <authorList>
            <person name="Fan W."/>
            <person name="Wang S."/>
            <person name="Wang H."/>
            <person name="Wang A."/>
            <person name="Jiang F."/>
            <person name="Liu H."/>
            <person name="Zhao H."/>
            <person name="Xu D."/>
            <person name="Zhang Y."/>
        </authorList>
    </citation>
    <scope>NUCLEOTIDE SEQUENCE [LARGE SCALE GENOMIC DNA]</scope>
    <source>
        <strain evidence="2">cv. Niubang</strain>
    </source>
</reference>
<protein>
    <submittedName>
        <fullName evidence="1">Uncharacterized protein</fullName>
    </submittedName>
</protein>
<proteinExistence type="predicted"/>